<name>A0ABR7XFD2_9BACT</name>
<dbReference type="GO" id="GO:0016874">
    <property type="term" value="F:ligase activity"/>
    <property type="evidence" value="ECO:0007669"/>
    <property type="project" value="UniProtKB-KW"/>
</dbReference>
<dbReference type="PANTHER" id="PTHR36510:SF1">
    <property type="entry name" value="GLUTAMATE--CYSTEINE LIGASE 2-RELATED"/>
    <property type="match status" value="1"/>
</dbReference>
<keyword evidence="2" id="KW-1185">Reference proteome</keyword>
<sequence>MGSAAKTLHLFEAYGVEMEYMIVDRDTLRVKPISDKLIYDEVGAYVSDVEFGEIAWSNELVLHVIELKTQEPASSLLGLEHSFQQHVRHINQLLEKHNAMLLPTGAHPLMNPHEETRLWLHEHNVVYEAYNRIFDCRGHGWANLQSTHLNLPFGNDEEFGKLHAAIRMVLPLIPALAASSPILDGKVSGLLDTRLEVYRHNQHKIPAIAGKVVPEAVFTKQDYEKQILQKMYSAVAPYDAEGVLQEEFLNSRGAIARFDRNAIEIRLIDIQESPLADLAVLQAVVAVMQALASERWVNIEELKKWDEHKLSDLLLRVIRSGQETIITDQEFNRCFGFECLENCTVGELWKHLVQETLELEDQPDVAYALNVILSRGCLAKRILDALGENPSEAAIKNVYAGLARCLQQGDVFIPEKPC</sequence>
<dbReference type="Proteomes" id="UP000625551">
    <property type="component" value="Unassembled WGS sequence"/>
</dbReference>
<reference evidence="1 2" key="1">
    <citation type="submission" date="2020-09" db="EMBL/GenBank/DDBJ databases">
        <title>Genome sequencing and assembly of Pontibacter sp.</title>
        <authorList>
            <person name="Chhetri G."/>
        </authorList>
    </citation>
    <scope>NUCLEOTIDE SEQUENCE [LARGE SCALE GENOMIC DNA]</scope>
    <source>
        <strain evidence="1 2">JH31</strain>
    </source>
</reference>
<dbReference type="InterPro" id="IPR014746">
    <property type="entry name" value="Gln_synth/guanido_kin_cat_dom"/>
</dbReference>
<evidence type="ECO:0000313" key="2">
    <source>
        <dbReference type="Proteomes" id="UP000625551"/>
    </source>
</evidence>
<dbReference type="InterPro" id="IPR050141">
    <property type="entry name" value="GCL_type2/YbdK_subfam"/>
</dbReference>
<dbReference type="SUPFAM" id="SSF55931">
    <property type="entry name" value="Glutamine synthetase/guanido kinase"/>
    <property type="match status" value="1"/>
</dbReference>
<dbReference type="Gene3D" id="3.30.590.20">
    <property type="match status" value="1"/>
</dbReference>
<dbReference type="InterPro" id="IPR006336">
    <property type="entry name" value="GCS2"/>
</dbReference>
<accession>A0ABR7XFD2</accession>
<comment type="caution">
    <text evidence="1">The sequence shown here is derived from an EMBL/GenBank/DDBJ whole genome shotgun (WGS) entry which is preliminary data.</text>
</comment>
<gene>
    <name evidence="1" type="ORF">H9Q13_02895</name>
</gene>
<dbReference type="Pfam" id="PF04107">
    <property type="entry name" value="GCS2"/>
    <property type="match status" value="1"/>
</dbReference>
<organism evidence="1 2">
    <name type="scientific">Pontibacter aquaedesilientis</name>
    <dbReference type="NCBI Taxonomy" id="2766980"/>
    <lineage>
        <taxon>Bacteria</taxon>
        <taxon>Pseudomonadati</taxon>
        <taxon>Bacteroidota</taxon>
        <taxon>Cytophagia</taxon>
        <taxon>Cytophagales</taxon>
        <taxon>Hymenobacteraceae</taxon>
        <taxon>Pontibacter</taxon>
    </lineage>
</organism>
<dbReference type="PANTHER" id="PTHR36510">
    <property type="entry name" value="GLUTAMATE--CYSTEINE LIGASE 2-RELATED"/>
    <property type="match status" value="1"/>
</dbReference>
<evidence type="ECO:0000313" key="1">
    <source>
        <dbReference type="EMBL" id="MBD1396101.1"/>
    </source>
</evidence>
<dbReference type="EMBL" id="JACXAJ010000001">
    <property type="protein sequence ID" value="MBD1396101.1"/>
    <property type="molecule type" value="Genomic_DNA"/>
</dbReference>
<proteinExistence type="predicted"/>
<keyword evidence="1" id="KW-0436">Ligase</keyword>
<protein>
    <submittedName>
        <fullName evidence="1">Glutamate--cysteine ligase</fullName>
    </submittedName>
</protein>